<proteinExistence type="predicted"/>
<dbReference type="AlphaFoldDB" id="A0A7C4PWR5"/>
<sequence>MSVPDSETVILVTRNGMGDAEPELQQKLIGNYFKLLDQNNVIPAAICFYARGVFLAVEGSPVLDSLRSLEAKGVRLILCSTCLNFYNLTEQVQVGIVGGMTDIIEAQRRAGKVITL</sequence>
<dbReference type="InterPro" id="IPR003787">
    <property type="entry name" value="Sulphur_relay_DsrE/F-like"/>
</dbReference>
<dbReference type="Gene3D" id="3.40.1260.10">
    <property type="entry name" value="DsrEFH-like"/>
    <property type="match status" value="1"/>
</dbReference>
<accession>A0A7C4PWR5</accession>
<dbReference type="InterPro" id="IPR027396">
    <property type="entry name" value="DsrEFH-like"/>
</dbReference>
<name>A0A7C4PWR5_9CHLR</name>
<dbReference type="SUPFAM" id="SSF75169">
    <property type="entry name" value="DsrEFH-like"/>
    <property type="match status" value="1"/>
</dbReference>
<gene>
    <name evidence="1" type="ORF">ENT17_04125</name>
</gene>
<organism evidence="1">
    <name type="scientific">Bellilinea caldifistulae</name>
    <dbReference type="NCBI Taxonomy" id="360411"/>
    <lineage>
        <taxon>Bacteria</taxon>
        <taxon>Bacillati</taxon>
        <taxon>Chloroflexota</taxon>
        <taxon>Anaerolineae</taxon>
        <taxon>Anaerolineales</taxon>
        <taxon>Anaerolineaceae</taxon>
        <taxon>Bellilinea</taxon>
    </lineage>
</organism>
<evidence type="ECO:0000313" key="1">
    <source>
        <dbReference type="EMBL" id="HGS86785.1"/>
    </source>
</evidence>
<protein>
    <submittedName>
        <fullName evidence="1">Uncharacterized protein</fullName>
    </submittedName>
</protein>
<reference evidence="1" key="1">
    <citation type="journal article" date="2020" name="mSystems">
        <title>Genome- and Community-Level Interaction Insights into Carbon Utilization and Element Cycling Functions of Hydrothermarchaeota in Hydrothermal Sediment.</title>
        <authorList>
            <person name="Zhou Z."/>
            <person name="Liu Y."/>
            <person name="Xu W."/>
            <person name="Pan J."/>
            <person name="Luo Z.H."/>
            <person name="Li M."/>
        </authorList>
    </citation>
    <scope>NUCLEOTIDE SEQUENCE [LARGE SCALE GENOMIC DNA]</scope>
    <source>
        <strain evidence="1">SpSt-556</strain>
    </source>
</reference>
<dbReference type="Pfam" id="PF02635">
    <property type="entry name" value="DsrE"/>
    <property type="match status" value="1"/>
</dbReference>
<dbReference type="EMBL" id="DSXR01000050">
    <property type="protein sequence ID" value="HGS86785.1"/>
    <property type="molecule type" value="Genomic_DNA"/>
</dbReference>
<comment type="caution">
    <text evidence="1">The sequence shown here is derived from an EMBL/GenBank/DDBJ whole genome shotgun (WGS) entry which is preliminary data.</text>
</comment>